<dbReference type="AlphaFoldDB" id="A0A377SUE0"/>
<name>A0A377SUE0_9NEIS</name>
<evidence type="ECO:0000313" key="2">
    <source>
        <dbReference type="EMBL" id="TCU88163.1"/>
    </source>
</evidence>
<dbReference type="Gene3D" id="1.25.40.10">
    <property type="entry name" value="Tetratricopeptide repeat domain"/>
    <property type="match status" value="2"/>
</dbReference>
<dbReference type="RefSeq" id="WP_115229896.1">
    <property type="nucleotide sequence ID" value="NZ_CAWOLO010000004.1"/>
</dbReference>
<protein>
    <submittedName>
        <fullName evidence="1">Predicted ATPase</fullName>
    </submittedName>
    <submittedName>
        <fullName evidence="2">Tetratricopeptide repeat protein</fullName>
    </submittedName>
</protein>
<dbReference type="OrthoDB" id="8581271at2"/>
<dbReference type="GO" id="GO:0005886">
    <property type="term" value="C:plasma membrane"/>
    <property type="evidence" value="ECO:0007669"/>
    <property type="project" value="TreeGrafter"/>
</dbReference>
<organism evidence="1 3">
    <name type="scientific">Iodobacter fluviatilis</name>
    <dbReference type="NCBI Taxonomy" id="537"/>
    <lineage>
        <taxon>Bacteria</taxon>
        <taxon>Pseudomonadati</taxon>
        <taxon>Pseudomonadota</taxon>
        <taxon>Betaproteobacteria</taxon>
        <taxon>Neisseriales</taxon>
        <taxon>Chitinibacteraceae</taxon>
        <taxon>Iodobacter</taxon>
    </lineage>
</organism>
<dbReference type="PANTHER" id="PTHR46574:SF1">
    <property type="entry name" value="43 KDA RECEPTOR-ASSOCIATED PROTEIN OF THE SYNAPSE"/>
    <property type="match status" value="1"/>
</dbReference>
<dbReference type="SMART" id="SM00028">
    <property type="entry name" value="TPR"/>
    <property type="match status" value="6"/>
</dbReference>
<dbReference type="Pfam" id="PF13424">
    <property type="entry name" value="TPR_12"/>
    <property type="match status" value="1"/>
</dbReference>
<dbReference type="EMBL" id="UGHR01000004">
    <property type="protein sequence ID" value="STR45664.1"/>
    <property type="molecule type" value="Genomic_DNA"/>
</dbReference>
<evidence type="ECO:0000313" key="3">
    <source>
        <dbReference type="Proteomes" id="UP000255108"/>
    </source>
</evidence>
<evidence type="ECO:0000313" key="1">
    <source>
        <dbReference type="EMBL" id="STR45664.1"/>
    </source>
</evidence>
<dbReference type="GO" id="GO:0033130">
    <property type="term" value="F:acetylcholine receptor binding"/>
    <property type="evidence" value="ECO:0007669"/>
    <property type="project" value="TreeGrafter"/>
</dbReference>
<dbReference type="Proteomes" id="UP000295794">
    <property type="component" value="Unassembled WGS sequence"/>
</dbReference>
<reference evidence="1 3" key="1">
    <citation type="submission" date="2018-06" db="EMBL/GenBank/DDBJ databases">
        <authorList>
            <consortium name="Pathogen Informatics"/>
            <person name="Doyle S."/>
        </authorList>
    </citation>
    <scope>NUCLEOTIDE SEQUENCE [LARGE SCALE GENOMIC DNA]</scope>
    <source>
        <strain evidence="1 3">NCTC11159</strain>
    </source>
</reference>
<dbReference type="SUPFAM" id="SSF48452">
    <property type="entry name" value="TPR-like"/>
    <property type="match status" value="2"/>
</dbReference>
<keyword evidence="4" id="KW-1185">Reference proteome</keyword>
<dbReference type="PANTHER" id="PTHR46574">
    <property type="entry name" value="43 KDA RECEPTOR-ASSOCIATED PROTEIN OF THE SYNAPSE"/>
    <property type="match status" value="1"/>
</dbReference>
<sequence length="338" mass="38059">MLVSSVDQLIQQAKKLISSRSVDSLAFATQARDLAVEMGCRFSEAAALTVYSSVLQLFGRHREAIDILDKVLDIAETDELGVWRGEALQLMGRHAYTLGEYESAARYWCRCLELSAQAIETTQRLCAHIGLGQLYYAHEQFEVALIHHKIAQDLAKAEHDANYQSICLINIAVDLFRLNRLDDAMSIARQALPLVRAEGNYELEAEVYSVFGLIRLARGDIERARMNFLVALKINRLHINTWNEAANLLALGRCSLANAEYEAALDELQRAFILAEAMESQYLLAEIHETFAAAYQKMNQPDLHEKHDITHKNLRAVLLEQSASAQLRSMEMNLLVPS</sequence>
<proteinExistence type="predicted"/>
<dbReference type="InterPro" id="IPR052480">
    <property type="entry name" value="RAPsyn"/>
</dbReference>
<dbReference type="EMBL" id="SMBT01000004">
    <property type="protein sequence ID" value="TCU88163.1"/>
    <property type="molecule type" value="Genomic_DNA"/>
</dbReference>
<gene>
    <name evidence="2" type="ORF">EV682_104337</name>
    <name evidence="1" type="ORF">NCTC11159_04244</name>
</gene>
<accession>A0A377SUE0</accession>
<dbReference type="InterPro" id="IPR011990">
    <property type="entry name" value="TPR-like_helical_dom_sf"/>
</dbReference>
<dbReference type="InterPro" id="IPR019734">
    <property type="entry name" value="TPR_rpt"/>
</dbReference>
<evidence type="ECO:0000313" key="4">
    <source>
        <dbReference type="Proteomes" id="UP000295794"/>
    </source>
</evidence>
<dbReference type="Proteomes" id="UP000255108">
    <property type="component" value="Unassembled WGS sequence"/>
</dbReference>
<reference evidence="2 4" key="2">
    <citation type="submission" date="2019-03" db="EMBL/GenBank/DDBJ databases">
        <title>Genomic Encyclopedia of Type Strains, Phase IV (KMG-IV): sequencing the most valuable type-strain genomes for metagenomic binning, comparative biology and taxonomic classification.</title>
        <authorList>
            <person name="Goeker M."/>
        </authorList>
    </citation>
    <scope>NUCLEOTIDE SEQUENCE [LARGE SCALE GENOMIC DNA]</scope>
    <source>
        <strain evidence="2 4">DSM 3764</strain>
    </source>
</reference>